<gene>
    <name evidence="1" type="ORF">CRENPOLYSF1_1280003</name>
</gene>
<name>A0A1R4H1N2_9GAMM</name>
<dbReference type="Proteomes" id="UP000195667">
    <property type="component" value="Unassembled WGS sequence"/>
</dbReference>
<dbReference type="OrthoDB" id="9805159at2"/>
<dbReference type="AlphaFoldDB" id="A0A1R4H1N2"/>
<dbReference type="SUPFAM" id="SSF51445">
    <property type="entry name" value="(Trans)glycosidases"/>
    <property type="match status" value="1"/>
</dbReference>
<dbReference type="InterPro" id="IPR013785">
    <property type="entry name" value="Aldolase_TIM"/>
</dbReference>
<dbReference type="PROSITE" id="PS51257">
    <property type="entry name" value="PROKAR_LIPOPROTEIN"/>
    <property type="match status" value="1"/>
</dbReference>
<organism evidence="1 2">
    <name type="scientific">Crenothrix polyspora</name>
    <dbReference type="NCBI Taxonomy" id="360316"/>
    <lineage>
        <taxon>Bacteria</taxon>
        <taxon>Pseudomonadati</taxon>
        <taxon>Pseudomonadota</taxon>
        <taxon>Gammaproteobacteria</taxon>
        <taxon>Methylococcales</taxon>
        <taxon>Crenotrichaceae</taxon>
        <taxon>Crenothrix</taxon>
    </lineage>
</organism>
<dbReference type="InterPro" id="IPR017853">
    <property type="entry name" value="GH"/>
</dbReference>
<protein>
    <submittedName>
        <fullName evidence="1">Uncharacterized protein</fullName>
    </submittedName>
</protein>
<evidence type="ECO:0000313" key="2">
    <source>
        <dbReference type="Proteomes" id="UP000195667"/>
    </source>
</evidence>
<proteinExistence type="predicted"/>
<keyword evidence="2" id="KW-1185">Reference proteome</keyword>
<sequence>MMKKPITKIKLLLVPVILLAHFVGSACWARDLTHAGRVRFFNNANADFDHYVNNPSIVQKKWMSMHYARMLTYAPSFDKKNAWYKNGLAYVNSYAIYANEPLAKSHPEWIMRDAHGNKLYIPWECGGGRCTQFAGDFSNPVFRRYMIQKMKAIVKKGYKGVWLDDVNLIWRVGNNNDVNTFIAPIDKNTGSPMTLNNWRRYFAQYMTEIRAALRNKEIAHNAVWYADQSKTENSYITQQIKSANYINLERGASDNGLVRGTGEWGYERFLKYIDYVHKRGAGVILMDDGYNTTQREYGLATWLLISQGHDFFSSNQRNWNTPDSWWKGYNLNLGKALNDRYNWHNVIRRDFACGSVFLNQPGTNTVAISLGSGYKNLGAGSVTSAYLQAKTAVILTTRCNNARVVPSHKFLP</sequence>
<evidence type="ECO:0000313" key="1">
    <source>
        <dbReference type="EMBL" id="SJM89960.1"/>
    </source>
</evidence>
<dbReference type="Pfam" id="PF14885">
    <property type="entry name" value="GHL15"/>
    <property type="match status" value="1"/>
</dbReference>
<accession>A0A1R4H1N2</accession>
<reference evidence="2" key="1">
    <citation type="submission" date="2017-02" db="EMBL/GenBank/DDBJ databases">
        <authorList>
            <person name="Daims H."/>
        </authorList>
    </citation>
    <scope>NUCLEOTIDE SEQUENCE [LARGE SCALE GENOMIC DNA]</scope>
</reference>
<dbReference type="RefSeq" id="WP_087142338.1">
    <property type="nucleotide sequence ID" value="NZ_FUKI01000033.1"/>
</dbReference>
<dbReference type="EMBL" id="FUKI01000033">
    <property type="protein sequence ID" value="SJM89960.1"/>
    <property type="molecule type" value="Genomic_DNA"/>
</dbReference>
<dbReference type="Gene3D" id="3.20.20.70">
    <property type="entry name" value="Aldolase class I"/>
    <property type="match status" value="1"/>
</dbReference>
<dbReference type="InterPro" id="IPR029455">
    <property type="entry name" value="GHL15"/>
</dbReference>